<comment type="caution">
    <text evidence="2">The sequence shown here is derived from an EMBL/GenBank/DDBJ whole genome shotgun (WGS) entry which is preliminary data.</text>
</comment>
<dbReference type="EMBL" id="DUMN01000660">
    <property type="protein sequence ID" value="HHV70485.1"/>
    <property type="molecule type" value="Genomic_DNA"/>
</dbReference>
<feature type="compositionally biased region" description="Polar residues" evidence="1">
    <location>
        <begin position="1"/>
        <end position="13"/>
    </location>
</feature>
<feature type="non-terminal residue" evidence="2">
    <location>
        <position position="1"/>
    </location>
</feature>
<accession>A0A7V6U1X6</accession>
<dbReference type="AlphaFoldDB" id="A0A7V6U1X6"/>
<evidence type="ECO:0000256" key="1">
    <source>
        <dbReference type="SAM" id="MobiDB-lite"/>
    </source>
</evidence>
<feature type="region of interest" description="Disordered" evidence="1">
    <location>
        <begin position="1"/>
        <end position="53"/>
    </location>
</feature>
<protein>
    <submittedName>
        <fullName evidence="2">Uncharacterized protein</fullName>
    </submittedName>
</protein>
<dbReference type="Proteomes" id="UP000551563">
    <property type="component" value="Unassembled WGS sequence"/>
</dbReference>
<organism evidence="2 3">
    <name type="scientific">Brucella intermedia</name>
    <dbReference type="NCBI Taxonomy" id="94625"/>
    <lineage>
        <taxon>Bacteria</taxon>
        <taxon>Pseudomonadati</taxon>
        <taxon>Pseudomonadota</taxon>
        <taxon>Alphaproteobacteria</taxon>
        <taxon>Hyphomicrobiales</taxon>
        <taxon>Brucellaceae</taxon>
        <taxon>Brucella/Ochrobactrum group</taxon>
        <taxon>Brucella</taxon>
    </lineage>
</organism>
<name>A0A7V6U1X6_9HYPH</name>
<feature type="compositionally biased region" description="Basic residues" evidence="1">
    <location>
        <begin position="23"/>
        <end position="35"/>
    </location>
</feature>
<sequence>PSRNGGSTTSLQIKQPAGDAGKDRRKTKNAPRPKKGTNSAPERDLGDYGTPPA</sequence>
<proteinExistence type="predicted"/>
<evidence type="ECO:0000313" key="3">
    <source>
        <dbReference type="Proteomes" id="UP000551563"/>
    </source>
</evidence>
<gene>
    <name evidence="2" type="ORF">GXX48_23080</name>
</gene>
<evidence type="ECO:0000313" key="2">
    <source>
        <dbReference type="EMBL" id="HHV70485.1"/>
    </source>
</evidence>
<reference evidence="2 3" key="1">
    <citation type="journal article" date="2020" name="Biotechnol. Biofuels">
        <title>New insights from the biogas microbiome by comprehensive genome-resolved metagenomics of nearly 1600 species originating from multiple anaerobic digesters.</title>
        <authorList>
            <person name="Campanaro S."/>
            <person name="Treu L."/>
            <person name="Rodriguez-R L.M."/>
            <person name="Kovalovszki A."/>
            <person name="Ziels R.M."/>
            <person name="Maus I."/>
            <person name="Zhu X."/>
            <person name="Kougias P.G."/>
            <person name="Basile A."/>
            <person name="Luo G."/>
            <person name="Schluter A."/>
            <person name="Konstantinidis K.T."/>
            <person name="Angelidaki I."/>
        </authorList>
    </citation>
    <scope>NUCLEOTIDE SEQUENCE [LARGE SCALE GENOMIC DNA]</scope>
    <source>
        <strain evidence="2">AS04akNAM_66</strain>
    </source>
</reference>